<protein>
    <recommendedName>
        <fullName evidence="2">Protein kinase domain-containing protein</fullName>
    </recommendedName>
</protein>
<dbReference type="InterPro" id="IPR000719">
    <property type="entry name" value="Prot_kinase_dom"/>
</dbReference>
<dbReference type="PROSITE" id="PS50011">
    <property type="entry name" value="PROTEIN_KINASE_DOM"/>
    <property type="match status" value="1"/>
</dbReference>
<dbReference type="GO" id="GO:0005634">
    <property type="term" value="C:nucleus"/>
    <property type="evidence" value="ECO:0007669"/>
    <property type="project" value="TreeGrafter"/>
</dbReference>
<dbReference type="OrthoDB" id="4062651at2759"/>
<comment type="caution">
    <text evidence="3">The sequence shown here is derived from an EMBL/GenBank/DDBJ whole genome shotgun (WGS) entry which is preliminary data.</text>
</comment>
<dbReference type="Gene3D" id="1.10.510.10">
    <property type="entry name" value="Transferase(Phosphotransferase) domain 1"/>
    <property type="match status" value="1"/>
</dbReference>
<dbReference type="SMART" id="SM00220">
    <property type="entry name" value="S_TKc"/>
    <property type="match status" value="1"/>
</dbReference>
<name>A0A150FXI8_GONPE</name>
<evidence type="ECO:0000259" key="2">
    <source>
        <dbReference type="PROSITE" id="PS50011"/>
    </source>
</evidence>
<organism evidence="3 4">
    <name type="scientific">Gonium pectorale</name>
    <name type="common">Green alga</name>
    <dbReference type="NCBI Taxonomy" id="33097"/>
    <lineage>
        <taxon>Eukaryota</taxon>
        <taxon>Viridiplantae</taxon>
        <taxon>Chlorophyta</taxon>
        <taxon>core chlorophytes</taxon>
        <taxon>Chlorophyceae</taxon>
        <taxon>CS clade</taxon>
        <taxon>Chlamydomonadales</taxon>
        <taxon>Volvocaceae</taxon>
        <taxon>Gonium</taxon>
    </lineage>
</organism>
<dbReference type="Proteomes" id="UP000075714">
    <property type="component" value="Unassembled WGS sequence"/>
</dbReference>
<accession>A0A150FXI8</accession>
<dbReference type="SUPFAM" id="SSF56112">
    <property type="entry name" value="Protein kinase-like (PK-like)"/>
    <property type="match status" value="1"/>
</dbReference>
<keyword evidence="4" id="KW-1185">Reference proteome</keyword>
<gene>
    <name evidence="3" type="ORF">GPECTOR_163g144</name>
</gene>
<evidence type="ECO:0000256" key="1">
    <source>
        <dbReference type="SAM" id="MobiDB-lite"/>
    </source>
</evidence>
<dbReference type="Pfam" id="PF00069">
    <property type="entry name" value="Pkinase"/>
    <property type="match status" value="1"/>
</dbReference>
<feature type="domain" description="Protein kinase" evidence="2">
    <location>
        <begin position="1"/>
        <end position="222"/>
    </location>
</feature>
<evidence type="ECO:0000313" key="4">
    <source>
        <dbReference type="Proteomes" id="UP000075714"/>
    </source>
</evidence>
<sequence length="423" mass="46287">MNNTWSCMSSLHHHHHHHHHRCNARRQDKLDSLKAGNIRCNHHVVADIMEQLVAAASYMHSHSWVHCDLKPSNVLQFKGGTSFKLTDFDRSCKEGEPMMTGTTLETCAPKVAAVYARGVAPIAAPAVDVWALGCILYNLLTGDPFINAVLPEAAGMALPEAFTALGRIEQSIVDGIVKRLEAQADNYVSTNAVGLLRNLLMDDCSTPSLLERLTCNQFRLFLVCQLSSEPQGEGYLINKLWMGTLMSAVLQDFKILSAASLTARLTKGFLDVISATNIQDVMEVAWRCLTVENNVEVFACMSAGGTPAQQVAESIRHFRAFLKEVDPWDEWAGLQQYVTEEGKVLWASPWAIHDIKAGTGATAGGTAGTSQPELETGGKQEQPNANRTNRAGWTQLMCAAADGDLLRVHRLLKAGAKKDEVKV</sequence>
<dbReference type="InterPro" id="IPR011009">
    <property type="entry name" value="Kinase-like_dom_sf"/>
</dbReference>
<dbReference type="GO" id="GO:0004674">
    <property type="term" value="F:protein serine/threonine kinase activity"/>
    <property type="evidence" value="ECO:0007669"/>
    <property type="project" value="TreeGrafter"/>
</dbReference>
<dbReference type="GO" id="GO:0005524">
    <property type="term" value="F:ATP binding"/>
    <property type="evidence" value="ECO:0007669"/>
    <property type="project" value="InterPro"/>
</dbReference>
<proteinExistence type="predicted"/>
<reference evidence="4" key="1">
    <citation type="journal article" date="2016" name="Nat. Commun.">
        <title>The Gonium pectorale genome demonstrates co-option of cell cycle regulation during the evolution of multicellularity.</title>
        <authorList>
            <person name="Hanschen E.R."/>
            <person name="Marriage T.N."/>
            <person name="Ferris P.J."/>
            <person name="Hamaji T."/>
            <person name="Toyoda A."/>
            <person name="Fujiyama A."/>
            <person name="Neme R."/>
            <person name="Noguchi H."/>
            <person name="Minakuchi Y."/>
            <person name="Suzuki M."/>
            <person name="Kawai-Toyooka H."/>
            <person name="Smith D.R."/>
            <person name="Sparks H."/>
            <person name="Anderson J."/>
            <person name="Bakaric R."/>
            <person name="Luria V."/>
            <person name="Karger A."/>
            <person name="Kirschner M.W."/>
            <person name="Durand P.M."/>
            <person name="Michod R.E."/>
            <person name="Nozaki H."/>
            <person name="Olson B.J."/>
        </authorList>
    </citation>
    <scope>NUCLEOTIDE SEQUENCE [LARGE SCALE GENOMIC DNA]</scope>
    <source>
        <strain evidence="4">NIES-2863</strain>
    </source>
</reference>
<feature type="region of interest" description="Disordered" evidence="1">
    <location>
        <begin position="361"/>
        <end position="386"/>
    </location>
</feature>
<dbReference type="PANTHER" id="PTHR44167:SF24">
    <property type="entry name" value="SERINE_THREONINE-PROTEIN KINASE CHK2"/>
    <property type="match status" value="1"/>
</dbReference>
<evidence type="ECO:0000313" key="3">
    <source>
        <dbReference type="EMBL" id="KXZ42316.1"/>
    </source>
</evidence>
<dbReference type="STRING" id="33097.A0A150FXI8"/>
<dbReference type="EMBL" id="LSYV01000163">
    <property type="protein sequence ID" value="KXZ42316.1"/>
    <property type="molecule type" value="Genomic_DNA"/>
</dbReference>
<dbReference type="PANTHER" id="PTHR44167">
    <property type="entry name" value="OVARIAN-SPECIFIC SERINE/THREONINE-PROTEIN KINASE LOK-RELATED"/>
    <property type="match status" value="1"/>
</dbReference>
<dbReference type="GO" id="GO:0044773">
    <property type="term" value="P:mitotic DNA damage checkpoint signaling"/>
    <property type="evidence" value="ECO:0007669"/>
    <property type="project" value="TreeGrafter"/>
</dbReference>
<dbReference type="AlphaFoldDB" id="A0A150FXI8"/>